<dbReference type="PANTHER" id="PTHR12737:SF9">
    <property type="entry name" value="DIMETHYLARGININASE"/>
    <property type="match status" value="1"/>
</dbReference>
<dbReference type="GO" id="GO:0045429">
    <property type="term" value="P:positive regulation of nitric oxide biosynthetic process"/>
    <property type="evidence" value="ECO:0007669"/>
    <property type="project" value="TreeGrafter"/>
</dbReference>
<dbReference type="SUPFAM" id="SSF55909">
    <property type="entry name" value="Pentein"/>
    <property type="match status" value="1"/>
</dbReference>
<organism evidence="3 4">
    <name type="scientific">Paramuricea clavata</name>
    <name type="common">Red gorgonian</name>
    <name type="synonym">Violescent sea-whip</name>
    <dbReference type="NCBI Taxonomy" id="317549"/>
    <lineage>
        <taxon>Eukaryota</taxon>
        <taxon>Metazoa</taxon>
        <taxon>Cnidaria</taxon>
        <taxon>Anthozoa</taxon>
        <taxon>Octocorallia</taxon>
        <taxon>Malacalcyonacea</taxon>
        <taxon>Plexauridae</taxon>
        <taxon>Paramuricea</taxon>
    </lineage>
</organism>
<evidence type="ECO:0000313" key="4">
    <source>
        <dbReference type="Proteomes" id="UP001152795"/>
    </source>
</evidence>
<dbReference type="Gene3D" id="3.75.10.10">
    <property type="entry name" value="L-arginine/glycine Amidinotransferase, Chain A"/>
    <property type="match status" value="1"/>
</dbReference>
<dbReference type="InterPro" id="IPR033199">
    <property type="entry name" value="DDAH-like"/>
</dbReference>
<dbReference type="PANTHER" id="PTHR12737">
    <property type="entry name" value="DIMETHYLARGININE DIMETHYLAMINOHYDROLASE"/>
    <property type="match status" value="1"/>
</dbReference>
<evidence type="ECO:0000256" key="1">
    <source>
        <dbReference type="ARBA" id="ARBA00008532"/>
    </source>
</evidence>
<dbReference type="GO" id="GO:0016403">
    <property type="term" value="F:dimethylargininase activity"/>
    <property type="evidence" value="ECO:0007669"/>
    <property type="project" value="TreeGrafter"/>
</dbReference>
<protein>
    <submittedName>
        <fullName evidence="3">Uncharacterized protein</fullName>
    </submittedName>
</protein>
<dbReference type="AlphaFoldDB" id="A0A6S7K6N0"/>
<name>A0A6S7K6N0_PARCT</name>
<keyword evidence="2" id="KW-0378">Hydrolase</keyword>
<comment type="caution">
    <text evidence="3">The sequence shown here is derived from an EMBL/GenBank/DDBJ whole genome shotgun (WGS) entry which is preliminary data.</text>
</comment>
<comment type="similarity">
    <text evidence="1">Belongs to the DDAH family.</text>
</comment>
<dbReference type="OrthoDB" id="10016839at2759"/>
<evidence type="ECO:0000313" key="3">
    <source>
        <dbReference type="EMBL" id="CAB4038374.1"/>
    </source>
</evidence>
<dbReference type="GO" id="GO:0000052">
    <property type="term" value="P:citrulline metabolic process"/>
    <property type="evidence" value="ECO:0007669"/>
    <property type="project" value="TreeGrafter"/>
</dbReference>
<dbReference type="GO" id="GO:0006525">
    <property type="term" value="P:arginine metabolic process"/>
    <property type="evidence" value="ECO:0007669"/>
    <property type="project" value="TreeGrafter"/>
</dbReference>
<evidence type="ECO:0000256" key="2">
    <source>
        <dbReference type="ARBA" id="ARBA00022801"/>
    </source>
</evidence>
<sequence>MAGPELIAIGQSPAGENAWNAIEKHGKFKYTKLSVPEIKAANVLYINGTIIHKNASCIPKSMQVLKSLNCRRVVVDLSEFAKADGCLSCCSLLIK</sequence>
<dbReference type="EMBL" id="CACRXK020024136">
    <property type="protein sequence ID" value="CAB4038374.1"/>
    <property type="molecule type" value="Genomic_DNA"/>
</dbReference>
<proteinExistence type="inferred from homology"/>
<gene>
    <name evidence="3" type="ORF">PACLA_8A008729</name>
</gene>
<dbReference type="GO" id="GO:0016597">
    <property type="term" value="F:amino acid binding"/>
    <property type="evidence" value="ECO:0007669"/>
    <property type="project" value="TreeGrafter"/>
</dbReference>
<accession>A0A6S7K6N0</accession>
<dbReference type="Proteomes" id="UP001152795">
    <property type="component" value="Unassembled WGS sequence"/>
</dbReference>
<reference evidence="3" key="1">
    <citation type="submission" date="2020-04" db="EMBL/GenBank/DDBJ databases">
        <authorList>
            <person name="Alioto T."/>
            <person name="Alioto T."/>
            <person name="Gomez Garrido J."/>
        </authorList>
    </citation>
    <scope>NUCLEOTIDE SEQUENCE</scope>
    <source>
        <strain evidence="3">A484AB</strain>
    </source>
</reference>
<keyword evidence="4" id="KW-1185">Reference proteome</keyword>